<accession>A0A1G8RX87</accession>
<dbReference type="STRING" id="555512.SAMN04487993_102220"/>
<dbReference type="Pfam" id="PF05521">
    <property type="entry name" value="Phage_HCP"/>
    <property type="match status" value="1"/>
</dbReference>
<dbReference type="RefSeq" id="WP_089850420.1">
    <property type="nucleotide sequence ID" value="NZ_FNEJ01000022.1"/>
</dbReference>
<dbReference type="Proteomes" id="UP000199093">
    <property type="component" value="Unassembled WGS sequence"/>
</dbReference>
<dbReference type="Gene3D" id="2.40.10.270">
    <property type="entry name" value="Bacteriophage SPP1 head-tail adaptor protein"/>
    <property type="match status" value="1"/>
</dbReference>
<protein>
    <submittedName>
        <fullName evidence="1">Head-tail adaptor</fullName>
    </submittedName>
</protein>
<dbReference type="EMBL" id="FNEJ01000022">
    <property type="protein sequence ID" value="SDJ21557.1"/>
    <property type="molecule type" value="Genomic_DNA"/>
</dbReference>
<evidence type="ECO:0000313" key="1">
    <source>
        <dbReference type="EMBL" id="SDJ21557.1"/>
    </source>
</evidence>
<proteinExistence type="predicted"/>
<name>A0A1G8RX87_9RHOB</name>
<dbReference type="OrthoDB" id="7998779at2"/>
<sequence>MAGAKLSHRVQFRRATLTDDGLAQVEVWADHGAPIWAAREDLGGQEIWAAGQVGARATTRFLVEAVPFTRDLSPRDRLVCDGQSFDITLIRAVILRRRLLEITAVARTDT</sequence>
<reference evidence="2" key="1">
    <citation type="submission" date="2016-10" db="EMBL/GenBank/DDBJ databases">
        <authorList>
            <person name="Varghese N."/>
            <person name="Submissions S."/>
        </authorList>
    </citation>
    <scope>NUCLEOTIDE SEQUENCE [LARGE SCALE GENOMIC DNA]</scope>
    <source>
        <strain evidence="2">DSM 26424</strain>
    </source>
</reference>
<dbReference type="InterPro" id="IPR038666">
    <property type="entry name" value="SSP1_head-tail_sf"/>
</dbReference>
<organism evidence="1 2">
    <name type="scientific">Salipiger marinus</name>
    <dbReference type="NCBI Taxonomy" id="555512"/>
    <lineage>
        <taxon>Bacteria</taxon>
        <taxon>Pseudomonadati</taxon>
        <taxon>Pseudomonadota</taxon>
        <taxon>Alphaproteobacteria</taxon>
        <taxon>Rhodobacterales</taxon>
        <taxon>Roseobacteraceae</taxon>
        <taxon>Salipiger</taxon>
    </lineage>
</organism>
<dbReference type="InterPro" id="IPR008767">
    <property type="entry name" value="Phage_SPP1_head-tail_adaptor"/>
</dbReference>
<dbReference type="AlphaFoldDB" id="A0A1G8RX87"/>
<evidence type="ECO:0000313" key="2">
    <source>
        <dbReference type="Proteomes" id="UP000199093"/>
    </source>
</evidence>
<keyword evidence="2" id="KW-1185">Reference proteome</keyword>
<gene>
    <name evidence="1" type="ORF">SAMN04487993_102220</name>
</gene>